<evidence type="ECO:0000256" key="1">
    <source>
        <dbReference type="SAM" id="MobiDB-lite"/>
    </source>
</evidence>
<sequence>MDPPSRVFEAAPPEIWSFPPAAADPGVMPWMHPRSPRMVPRGHGSGFAEVGGGHRDAASVGESTVTEQSCGIRSGNELMEYEAKCLKVGGLRDENGESKAEVEASSGICSKLTDQGAQHSEAPKQDYIHVRARRGQATDS</sequence>
<reference evidence="2" key="1">
    <citation type="submission" date="2015-07" db="EMBL/GenBank/DDBJ databases">
        <title>Transcriptome Assembly of Anthurium amnicola.</title>
        <authorList>
            <person name="Suzuki J."/>
        </authorList>
    </citation>
    <scope>NUCLEOTIDE SEQUENCE</scope>
</reference>
<dbReference type="EMBL" id="GDJX01026027">
    <property type="protein sequence ID" value="JAT41909.1"/>
    <property type="molecule type" value="Transcribed_RNA"/>
</dbReference>
<feature type="region of interest" description="Disordered" evidence="1">
    <location>
        <begin position="34"/>
        <end position="66"/>
    </location>
</feature>
<gene>
    <name evidence="2" type="primary">BHLH79_3</name>
    <name evidence="2" type="ORF">g.5111</name>
</gene>
<protein>
    <submittedName>
        <fullName evidence="2">Transcription factor bHLH79</fullName>
    </submittedName>
</protein>
<feature type="region of interest" description="Disordered" evidence="1">
    <location>
        <begin position="113"/>
        <end position="140"/>
    </location>
</feature>
<name>A0A1D1XHN1_9ARAE</name>
<accession>A0A1D1XHN1</accession>
<feature type="non-terminal residue" evidence="2">
    <location>
        <position position="140"/>
    </location>
</feature>
<dbReference type="AlphaFoldDB" id="A0A1D1XHN1"/>
<evidence type="ECO:0000313" key="2">
    <source>
        <dbReference type="EMBL" id="JAT41909.1"/>
    </source>
</evidence>
<proteinExistence type="predicted"/>
<organism evidence="2">
    <name type="scientific">Anthurium amnicola</name>
    <dbReference type="NCBI Taxonomy" id="1678845"/>
    <lineage>
        <taxon>Eukaryota</taxon>
        <taxon>Viridiplantae</taxon>
        <taxon>Streptophyta</taxon>
        <taxon>Embryophyta</taxon>
        <taxon>Tracheophyta</taxon>
        <taxon>Spermatophyta</taxon>
        <taxon>Magnoliopsida</taxon>
        <taxon>Liliopsida</taxon>
        <taxon>Araceae</taxon>
        <taxon>Pothoideae</taxon>
        <taxon>Potheae</taxon>
        <taxon>Anthurium</taxon>
    </lineage>
</organism>